<reference evidence="1 2" key="1">
    <citation type="submission" date="2015-07" db="EMBL/GenBank/DDBJ databases">
        <authorList>
            <person name="Noorani M."/>
        </authorList>
    </citation>
    <scope>NUCLEOTIDE SEQUENCE [LARGE SCALE GENOMIC DNA]</scope>
    <source>
        <strain evidence="1 2">CECT 5088</strain>
    </source>
</reference>
<accession>A0A0M6XS06</accession>
<gene>
    <name evidence="1" type="ORF">JAN5088_02708</name>
</gene>
<dbReference type="EMBL" id="CXPG01000020">
    <property type="protein sequence ID" value="CTQ33919.1"/>
    <property type="molecule type" value="Genomic_DNA"/>
</dbReference>
<sequence>MTEHKYAAEAAPNVPSFLSPDLLNPKQVSDMTGHPVTVLAQYRSRRTKGRDALGPEFVKIGREVFYTKAAVEAYVANRRG</sequence>
<dbReference type="OrthoDB" id="6059216at2"/>
<evidence type="ECO:0000313" key="1">
    <source>
        <dbReference type="EMBL" id="CTQ33919.1"/>
    </source>
</evidence>
<keyword evidence="2" id="KW-1185">Reference proteome</keyword>
<evidence type="ECO:0000313" key="2">
    <source>
        <dbReference type="Proteomes" id="UP000048908"/>
    </source>
</evidence>
<protein>
    <recommendedName>
        <fullName evidence="3">Helix-turn-helix domain protein</fullName>
    </recommendedName>
</protein>
<organism evidence="1 2">
    <name type="scientific">Jannaschia rubra</name>
    <dbReference type="NCBI Taxonomy" id="282197"/>
    <lineage>
        <taxon>Bacteria</taxon>
        <taxon>Pseudomonadati</taxon>
        <taxon>Pseudomonadota</taxon>
        <taxon>Alphaproteobacteria</taxon>
        <taxon>Rhodobacterales</taxon>
        <taxon>Roseobacteraceae</taxon>
        <taxon>Jannaschia</taxon>
    </lineage>
</organism>
<dbReference type="Proteomes" id="UP000048908">
    <property type="component" value="Unassembled WGS sequence"/>
</dbReference>
<name>A0A0M6XS06_9RHOB</name>
<evidence type="ECO:0008006" key="3">
    <source>
        <dbReference type="Google" id="ProtNLM"/>
    </source>
</evidence>
<proteinExistence type="predicted"/>
<dbReference type="STRING" id="282197.SAMN04488517_11421"/>
<dbReference type="RefSeq" id="WP_055683270.1">
    <property type="nucleotide sequence ID" value="NZ_CXPG01000020.1"/>
</dbReference>
<dbReference type="AlphaFoldDB" id="A0A0M6XS06"/>